<name>A0ABZ2LUD3_9BACT</name>
<dbReference type="InterPro" id="IPR037185">
    <property type="entry name" value="EmrE-like"/>
</dbReference>
<evidence type="ECO:0000313" key="11">
    <source>
        <dbReference type="Proteomes" id="UP001370348"/>
    </source>
</evidence>
<comment type="subcellular location">
    <subcellularLocation>
        <location evidence="1 8">Cell membrane</location>
        <topology evidence="1 8">Multi-pass membrane protein</topology>
    </subcellularLocation>
</comment>
<evidence type="ECO:0000256" key="7">
    <source>
        <dbReference type="ARBA" id="ARBA00038032"/>
    </source>
</evidence>
<proteinExistence type="inferred from homology"/>
<evidence type="ECO:0000256" key="6">
    <source>
        <dbReference type="ARBA" id="ARBA00023136"/>
    </source>
</evidence>
<evidence type="ECO:0000256" key="8">
    <source>
        <dbReference type="RuleBase" id="RU003942"/>
    </source>
</evidence>
<evidence type="ECO:0000256" key="3">
    <source>
        <dbReference type="ARBA" id="ARBA00022475"/>
    </source>
</evidence>
<sequence length="110" mass="11654">MNGYVYLGMAIFCEVIATSALKASQEFSRLGPSLLVLAGYSGAFYALSKTLRDIPVGIAYAIWSGIGVTLVCIIAAVLYRQKLDLPAIFGIALIIAGVLVIQLFSRSAGH</sequence>
<keyword evidence="2" id="KW-0813">Transport</keyword>
<keyword evidence="11" id="KW-1185">Reference proteome</keyword>
<dbReference type="EMBL" id="CP089984">
    <property type="protein sequence ID" value="WXB12612.1"/>
    <property type="molecule type" value="Genomic_DNA"/>
</dbReference>
<dbReference type="Gene3D" id="1.10.3730.20">
    <property type="match status" value="1"/>
</dbReference>
<organism evidence="10 11">
    <name type="scientific">Pendulispora albinea</name>
    <dbReference type="NCBI Taxonomy" id="2741071"/>
    <lineage>
        <taxon>Bacteria</taxon>
        <taxon>Pseudomonadati</taxon>
        <taxon>Myxococcota</taxon>
        <taxon>Myxococcia</taxon>
        <taxon>Myxococcales</taxon>
        <taxon>Sorangiineae</taxon>
        <taxon>Pendulisporaceae</taxon>
        <taxon>Pendulispora</taxon>
    </lineage>
</organism>
<feature type="transmembrane region" description="Helical" evidence="9">
    <location>
        <begin position="85"/>
        <end position="104"/>
    </location>
</feature>
<keyword evidence="6 9" id="KW-0472">Membrane</keyword>
<keyword evidence="4 8" id="KW-0812">Transmembrane</keyword>
<keyword evidence="5 9" id="KW-1133">Transmembrane helix</keyword>
<evidence type="ECO:0000256" key="9">
    <source>
        <dbReference type="SAM" id="Phobius"/>
    </source>
</evidence>
<dbReference type="InterPro" id="IPR000390">
    <property type="entry name" value="Small_drug/metabolite_transptr"/>
</dbReference>
<evidence type="ECO:0000313" key="10">
    <source>
        <dbReference type="EMBL" id="WXB12612.1"/>
    </source>
</evidence>
<feature type="transmembrane region" description="Helical" evidence="9">
    <location>
        <begin position="30"/>
        <end position="48"/>
    </location>
</feature>
<accession>A0ABZ2LUD3</accession>
<gene>
    <name evidence="10" type="ORF">LZC94_32780</name>
</gene>
<dbReference type="PANTHER" id="PTHR30561">
    <property type="entry name" value="SMR FAMILY PROTON-DEPENDENT DRUG EFFLUX TRANSPORTER SUGE"/>
    <property type="match status" value="1"/>
</dbReference>
<evidence type="ECO:0000256" key="5">
    <source>
        <dbReference type="ARBA" id="ARBA00022989"/>
    </source>
</evidence>
<dbReference type="InterPro" id="IPR045324">
    <property type="entry name" value="Small_multidrug_res"/>
</dbReference>
<comment type="similarity">
    <text evidence="7 8">Belongs to the drug/metabolite transporter (DMT) superfamily. Small multidrug resistance (SMR) (TC 2.A.7.1) family.</text>
</comment>
<protein>
    <submittedName>
        <fullName evidence="10">SMR family transporter</fullName>
    </submittedName>
</protein>
<dbReference type="RefSeq" id="WP_394822233.1">
    <property type="nucleotide sequence ID" value="NZ_CP089984.1"/>
</dbReference>
<keyword evidence="3" id="KW-1003">Cell membrane</keyword>
<dbReference type="Proteomes" id="UP001370348">
    <property type="component" value="Chromosome"/>
</dbReference>
<dbReference type="SUPFAM" id="SSF103481">
    <property type="entry name" value="Multidrug resistance efflux transporter EmrE"/>
    <property type="match status" value="1"/>
</dbReference>
<evidence type="ECO:0000256" key="1">
    <source>
        <dbReference type="ARBA" id="ARBA00004651"/>
    </source>
</evidence>
<reference evidence="10 11" key="1">
    <citation type="submission" date="2021-12" db="EMBL/GenBank/DDBJ databases">
        <title>Discovery of the Pendulisporaceae a myxobacterial family with distinct sporulation behavior and unique specialized metabolism.</title>
        <authorList>
            <person name="Garcia R."/>
            <person name="Popoff A."/>
            <person name="Bader C.D."/>
            <person name="Loehr J."/>
            <person name="Walesch S."/>
            <person name="Walt C."/>
            <person name="Boldt J."/>
            <person name="Bunk B."/>
            <person name="Haeckl F.J.F.P.J."/>
            <person name="Gunesch A.P."/>
            <person name="Birkelbach J."/>
            <person name="Nuebel U."/>
            <person name="Pietschmann T."/>
            <person name="Bach T."/>
            <person name="Mueller R."/>
        </authorList>
    </citation>
    <scope>NUCLEOTIDE SEQUENCE [LARGE SCALE GENOMIC DNA]</scope>
    <source>
        <strain evidence="10 11">MSr11954</strain>
    </source>
</reference>
<dbReference type="PANTHER" id="PTHR30561:SF1">
    <property type="entry name" value="MULTIDRUG TRANSPORTER EMRE"/>
    <property type="match status" value="1"/>
</dbReference>
<dbReference type="Pfam" id="PF00893">
    <property type="entry name" value="Multi_Drug_Res"/>
    <property type="match status" value="1"/>
</dbReference>
<feature type="transmembrane region" description="Helical" evidence="9">
    <location>
        <begin position="54"/>
        <end position="78"/>
    </location>
</feature>
<evidence type="ECO:0000256" key="4">
    <source>
        <dbReference type="ARBA" id="ARBA00022692"/>
    </source>
</evidence>
<evidence type="ECO:0000256" key="2">
    <source>
        <dbReference type="ARBA" id="ARBA00022448"/>
    </source>
</evidence>